<dbReference type="Gramene" id="PNW77567">
    <property type="protein sequence ID" value="PNW77567"/>
    <property type="gene ID" value="CHLRE_10g442300v5"/>
</dbReference>
<feature type="region of interest" description="Disordered" evidence="1">
    <location>
        <begin position="108"/>
        <end position="192"/>
    </location>
</feature>
<feature type="compositionally biased region" description="Basic and acidic residues" evidence="1">
    <location>
        <begin position="649"/>
        <end position="666"/>
    </location>
</feature>
<gene>
    <name evidence="2" type="ORF">CHLRE_10g442300v5</name>
</gene>
<feature type="region of interest" description="Disordered" evidence="1">
    <location>
        <begin position="332"/>
        <end position="391"/>
    </location>
</feature>
<evidence type="ECO:0000313" key="2">
    <source>
        <dbReference type="EMBL" id="PNW77567.1"/>
    </source>
</evidence>
<dbReference type="EMBL" id="CM008971">
    <property type="protein sequence ID" value="PNW77568.1"/>
    <property type="molecule type" value="Genomic_DNA"/>
</dbReference>
<feature type="region of interest" description="Disordered" evidence="1">
    <location>
        <begin position="1"/>
        <end position="31"/>
    </location>
</feature>
<feature type="compositionally biased region" description="Acidic residues" evidence="1">
    <location>
        <begin position="176"/>
        <end position="192"/>
    </location>
</feature>
<feature type="region of interest" description="Disordered" evidence="1">
    <location>
        <begin position="634"/>
        <end position="671"/>
    </location>
</feature>
<feature type="region of interest" description="Disordered" evidence="1">
    <location>
        <begin position="206"/>
        <end position="245"/>
    </location>
</feature>
<dbReference type="RefSeq" id="XP_042920212.1">
    <property type="nucleotide sequence ID" value="XM_043066814.1"/>
</dbReference>
<feature type="compositionally biased region" description="Basic and acidic residues" evidence="1">
    <location>
        <begin position="15"/>
        <end position="31"/>
    </location>
</feature>
<protein>
    <submittedName>
        <fullName evidence="2">Uncharacterized protein</fullName>
    </submittedName>
</protein>
<feature type="region of interest" description="Disordered" evidence="1">
    <location>
        <begin position="405"/>
        <end position="457"/>
    </location>
</feature>
<accession>A0A2K3DAL5</accession>
<feature type="compositionally biased region" description="Low complexity" evidence="1">
    <location>
        <begin position="410"/>
        <end position="421"/>
    </location>
</feature>
<sequence length="733" mass="74083">MTKGGSSRGRTKSQGSDDAKEARSPARHSLDRRPLRFWQPFNDWWRSTFEKKEGRRPDAQEITVWYNEHAASLWKEDAPSLQETRIHAKCLRSLPLVRDYFRNYRARKRSVSDRSGSMGPGEDYDAMDQHDGGDGGAGGGDPDYALHRRPGRGRSGSRGSGQRGRRRGARGAAGLTEDDEDAVAEDDDDLDGDAVAGLTQLANLAAAAQSASPSRDDGHGRRLGHMGGGSDGEGEGRGDDTGGLGGGMSLDQLLAAPALLSPTTAALLAVHRAGLEAADGAGGGAGAGAGLPGDLLQRLAMQAAAVQQQFALAALAHNLAASQRAAATGAVEEEASGGVRGCGDAGGTENGTLSPRSSKRQRTAAAAAALGGEGPNGAETGAGGAGAEQPGWLGSRRLLHTEAEPSVEVAAPGGRSRAAGSWRGGGGDSRQGGPSKRRGQHAGGGSGPAGQEPLDEDSLAGLNGLAVAALELSGMGLAEPGGVLLPPPLELLHVPPALSLEPMGREALQVLGREQLVDRVLLLQAHLQLATQQQQQPQAELRLQAAGSEGAALGAGAGGLPMASPATRLLQALPAGMSPGQKLNAILAQEGLLPGPVAAMASAGPAGLGVPLPLMPQVKQQPLEQQSLLKEQEAAAVRAVGQQTPPRPAEVRSPVRLEQKPAEDRPSSTAAAATTTVDMGVSDAGNAAAAGGAVAGGDDESMGDPAPSDADEAHLQGGGGAPEVASAPTAVVA</sequence>
<reference evidence="2" key="2">
    <citation type="submission" date="2017-07" db="EMBL/GenBank/DDBJ databases">
        <title>WGS assembly of Chlamydomonas reinhardtii.</title>
        <authorList>
            <consortium name="Chlamydomonas Annotation Team"/>
            <consortium name="JGI Annotation Team"/>
            <person name="Merchant S.S."/>
            <person name="Prochnik S.E."/>
            <person name="Vallon O."/>
            <person name="Harris E.H."/>
            <person name="Karpowicz S.J."/>
            <person name="Witman G.B."/>
            <person name="Terry A."/>
            <person name="Salamov A."/>
            <person name="Fritz-Laylin L.K."/>
            <person name="Marechal-Drouard L."/>
            <person name="Marshall W.F."/>
            <person name="Qu L.H."/>
            <person name="Nelson D.R."/>
            <person name="Sanderfoot A.A."/>
            <person name="Spalding M.H."/>
            <person name="Kapitonov V.V."/>
            <person name="Ren Q."/>
            <person name="Ferris P."/>
            <person name="Lindquist E."/>
            <person name="Shapiro H."/>
            <person name="Lucas S.M."/>
            <person name="Grimwood J."/>
            <person name="Schmutz J."/>
            <person name="Grigoriev I.V."/>
            <person name="Rokhsar D.S."/>
        </authorList>
    </citation>
    <scope>NUCLEOTIDE SEQUENCE</scope>
    <source>
        <strain evidence="2">CC-503 cw92 mt+</strain>
    </source>
</reference>
<feature type="compositionally biased region" description="Gly residues" evidence="1">
    <location>
        <begin position="338"/>
        <end position="349"/>
    </location>
</feature>
<dbReference type="OrthoDB" id="549613at2759"/>
<dbReference type="KEGG" id="cre:CHLRE_10g442300v5"/>
<name>A0A2K3DAL5_CHLRE</name>
<organism evidence="2 3">
    <name type="scientific">Chlamydomonas reinhardtii</name>
    <name type="common">Chlamydomonas smithii</name>
    <dbReference type="NCBI Taxonomy" id="3055"/>
    <lineage>
        <taxon>Eukaryota</taxon>
        <taxon>Viridiplantae</taxon>
        <taxon>Chlorophyta</taxon>
        <taxon>core chlorophytes</taxon>
        <taxon>Chlorophyceae</taxon>
        <taxon>CS clade</taxon>
        <taxon>Chlamydomonadales</taxon>
        <taxon>Chlamydomonadaceae</taxon>
        <taxon>Chlamydomonas</taxon>
    </lineage>
</organism>
<keyword evidence="3" id="KW-1185">Reference proteome</keyword>
<dbReference type="Gramene" id="PNW77568">
    <property type="protein sequence ID" value="PNW77568"/>
    <property type="gene ID" value="CHLRE_10g442300v5"/>
</dbReference>
<reference evidence="2 3" key="1">
    <citation type="journal article" date="2007" name="Science">
        <title>The Chlamydomonas genome reveals the evolution of key animal and plant functions.</title>
        <authorList>
            <person name="Merchant S.S."/>
            <person name="Prochnik S.E."/>
            <person name="Vallon O."/>
            <person name="Harris E.H."/>
            <person name="Karpowicz S.J."/>
            <person name="Witman G.B."/>
            <person name="Terry A."/>
            <person name="Salamov A."/>
            <person name="Fritz-Laylin L.K."/>
            <person name="Marechal-Drouard L."/>
            <person name="Marshall W.F."/>
            <person name="Qu L.H."/>
            <person name="Nelson D.R."/>
            <person name="Sanderfoot A.A."/>
            <person name="Spalding M.H."/>
            <person name="Kapitonov V.V."/>
            <person name="Ren Q."/>
            <person name="Ferris P."/>
            <person name="Lindquist E."/>
            <person name="Shapiro H."/>
            <person name="Lucas S.M."/>
            <person name="Grimwood J."/>
            <person name="Schmutz J."/>
            <person name="Cardol P."/>
            <person name="Cerutti H."/>
            <person name="Chanfreau G."/>
            <person name="Chen C.L."/>
            <person name="Cognat V."/>
            <person name="Croft M.T."/>
            <person name="Dent R."/>
            <person name="Dutcher S."/>
            <person name="Fernandez E."/>
            <person name="Fukuzawa H."/>
            <person name="Gonzalez-Ballester D."/>
            <person name="Gonzalez-Halphen D."/>
            <person name="Hallmann A."/>
            <person name="Hanikenne M."/>
            <person name="Hippler M."/>
            <person name="Inwood W."/>
            <person name="Jabbari K."/>
            <person name="Kalanon M."/>
            <person name="Kuras R."/>
            <person name="Lefebvre P.A."/>
            <person name="Lemaire S.D."/>
            <person name="Lobanov A.V."/>
            <person name="Lohr M."/>
            <person name="Manuell A."/>
            <person name="Meier I."/>
            <person name="Mets L."/>
            <person name="Mittag M."/>
            <person name="Mittelmeier T."/>
            <person name="Moroney J.V."/>
            <person name="Moseley J."/>
            <person name="Napoli C."/>
            <person name="Nedelcu A.M."/>
            <person name="Niyogi K."/>
            <person name="Novoselov S.V."/>
            <person name="Paulsen I.T."/>
            <person name="Pazour G."/>
            <person name="Purton S."/>
            <person name="Ral J.P."/>
            <person name="Riano-Pachon D.M."/>
            <person name="Riekhof W."/>
            <person name="Rymarquis L."/>
            <person name="Schroda M."/>
            <person name="Stern D."/>
            <person name="Umen J."/>
            <person name="Willows R."/>
            <person name="Wilson N."/>
            <person name="Zimmer S.L."/>
            <person name="Allmer J."/>
            <person name="Balk J."/>
            <person name="Bisova K."/>
            <person name="Chen C.J."/>
            <person name="Elias M."/>
            <person name="Gendler K."/>
            <person name="Hauser C."/>
            <person name="Lamb M.R."/>
            <person name="Ledford H."/>
            <person name="Long J.C."/>
            <person name="Minagawa J."/>
            <person name="Page M.D."/>
            <person name="Pan J."/>
            <person name="Pootakham W."/>
            <person name="Roje S."/>
            <person name="Rose A."/>
            <person name="Stahlberg E."/>
            <person name="Terauchi A.M."/>
            <person name="Yang P."/>
            <person name="Ball S."/>
            <person name="Bowler C."/>
            <person name="Dieckmann C.L."/>
            <person name="Gladyshev V.N."/>
            <person name="Green P."/>
            <person name="Jorgensen R."/>
            <person name="Mayfield S."/>
            <person name="Mueller-Roeber B."/>
            <person name="Rajamani S."/>
            <person name="Sayre R.T."/>
            <person name="Brokstein P."/>
            <person name="Dubchak I."/>
            <person name="Goodstein D."/>
            <person name="Hornick L."/>
            <person name="Huang Y.W."/>
            <person name="Jhaveri J."/>
            <person name="Luo Y."/>
            <person name="Martinez D."/>
            <person name="Ngau W.C."/>
            <person name="Otillar B."/>
            <person name="Poliakov A."/>
            <person name="Porter A."/>
            <person name="Szajkowski L."/>
            <person name="Werner G."/>
            <person name="Zhou K."/>
            <person name="Grigoriev I.V."/>
            <person name="Rokhsar D.S."/>
            <person name="Grossman A.R."/>
        </authorList>
    </citation>
    <scope>NUCLEOTIDE SEQUENCE [LARGE SCALE GENOMIC DNA]</scope>
    <source>
        <strain evidence="3">CC-503</strain>
        <strain evidence="2">CC-503 cw92 mt+</strain>
    </source>
</reference>
<evidence type="ECO:0000313" key="3">
    <source>
        <dbReference type="Proteomes" id="UP000006906"/>
    </source>
</evidence>
<dbReference type="RefSeq" id="XP_042920211.1">
    <property type="nucleotide sequence ID" value="XM_043066815.1"/>
</dbReference>
<proteinExistence type="predicted"/>
<feature type="compositionally biased region" description="Gly residues" evidence="1">
    <location>
        <begin position="371"/>
        <end position="386"/>
    </location>
</feature>
<feature type="compositionally biased region" description="Gly residues" evidence="1">
    <location>
        <begin position="153"/>
        <end position="162"/>
    </location>
</feature>
<feature type="region of interest" description="Disordered" evidence="1">
    <location>
        <begin position="683"/>
        <end position="733"/>
    </location>
</feature>
<dbReference type="Proteomes" id="UP000006906">
    <property type="component" value="Chromosome 10"/>
</dbReference>
<dbReference type="EMBL" id="CM008971">
    <property type="protein sequence ID" value="PNW77567.1"/>
    <property type="molecule type" value="Genomic_DNA"/>
</dbReference>
<dbReference type="AlphaFoldDB" id="A0A2K3DAL5"/>
<dbReference type="GeneID" id="5715975"/>
<evidence type="ECO:0000256" key="1">
    <source>
        <dbReference type="SAM" id="MobiDB-lite"/>
    </source>
</evidence>